<gene>
    <name evidence="1" type="ORF">CURHAP_LOCUS14724</name>
</gene>
<sequence length="86" mass="10035">MKQSIVRKGQSLSHRRWESLSALCQKLIDRLEMSDRLHRCFENPSALWKKNDRFLEEGQLIGLKFLVKGFGKGAEAICGDREEEVW</sequence>
<organism evidence="1 2">
    <name type="scientific">Prunus armeniaca</name>
    <name type="common">Apricot</name>
    <name type="synonym">Armeniaca vulgaris</name>
    <dbReference type="NCBI Taxonomy" id="36596"/>
    <lineage>
        <taxon>Eukaryota</taxon>
        <taxon>Viridiplantae</taxon>
        <taxon>Streptophyta</taxon>
        <taxon>Embryophyta</taxon>
        <taxon>Tracheophyta</taxon>
        <taxon>Spermatophyta</taxon>
        <taxon>Magnoliopsida</taxon>
        <taxon>eudicotyledons</taxon>
        <taxon>Gunneridae</taxon>
        <taxon>Pentapetalae</taxon>
        <taxon>rosids</taxon>
        <taxon>fabids</taxon>
        <taxon>Rosales</taxon>
        <taxon>Rosaceae</taxon>
        <taxon>Amygdaloideae</taxon>
        <taxon>Amygdaleae</taxon>
        <taxon>Prunus</taxon>
    </lineage>
</organism>
<accession>A0A6J5TZM3</accession>
<reference evidence="1 2" key="1">
    <citation type="submission" date="2020-05" db="EMBL/GenBank/DDBJ databases">
        <authorList>
            <person name="Campoy J."/>
            <person name="Schneeberger K."/>
            <person name="Spophaly S."/>
        </authorList>
    </citation>
    <scope>NUCLEOTIDE SEQUENCE [LARGE SCALE GENOMIC DNA]</scope>
    <source>
        <strain evidence="1">PruArmRojPasFocal</strain>
    </source>
</reference>
<dbReference type="AlphaFoldDB" id="A0A6J5TZM3"/>
<name>A0A6J5TZM3_PRUAR</name>
<dbReference type="Proteomes" id="UP000507222">
    <property type="component" value="Unassembled WGS sequence"/>
</dbReference>
<evidence type="ECO:0000313" key="1">
    <source>
        <dbReference type="EMBL" id="CAB4269272.1"/>
    </source>
</evidence>
<protein>
    <submittedName>
        <fullName evidence="1">Uncharacterized protein</fullName>
    </submittedName>
</protein>
<evidence type="ECO:0000313" key="2">
    <source>
        <dbReference type="Proteomes" id="UP000507222"/>
    </source>
</evidence>
<proteinExistence type="predicted"/>
<dbReference type="EMBL" id="CAEKDK010000002">
    <property type="protein sequence ID" value="CAB4269272.1"/>
    <property type="molecule type" value="Genomic_DNA"/>
</dbReference>